<evidence type="ECO:0000256" key="6">
    <source>
        <dbReference type="ARBA" id="ARBA00023139"/>
    </source>
</evidence>
<gene>
    <name evidence="10" type="ORF">ABIA69_001511</name>
</gene>
<dbReference type="PANTHER" id="PTHR35789:SF1">
    <property type="entry name" value="SPORE GERMINATION PROTEIN B3"/>
    <property type="match status" value="1"/>
</dbReference>
<evidence type="ECO:0000256" key="5">
    <source>
        <dbReference type="ARBA" id="ARBA00023136"/>
    </source>
</evidence>
<evidence type="ECO:0000256" key="4">
    <source>
        <dbReference type="ARBA" id="ARBA00022729"/>
    </source>
</evidence>
<keyword evidence="11" id="KW-1185">Reference proteome</keyword>
<protein>
    <submittedName>
        <fullName evidence="10">Spore germination protein</fullName>
    </submittedName>
</protein>
<dbReference type="InterPro" id="IPR038501">
    <property type="entry name" value="Spore_GerAC_C_sf"/>
</dbReference>
<evidence type="ECO:0000259" key="8">
    <source>
        <dbReference type="Pfam" id="PF05504"/>
    </source>
</evidence>
<evidence type="ECO:0000256" key="7">
    <source>
        <dbReference type="ARBA" id="ARBA00023288"/>
    </source>
</evidence>
<dbReference type="EMBL" id="JBEPSB010000005">
    <property type="protein sequence ID" value="MET4560367.1"/>
    <property type="molecule type" value="Genomic_DNA"/>
</dbReference>
<feature type="domain" description="Spore germination protein N-terminal" evidence="9">
    <location>
        <begin position="29"/>
        <end position="213"/>
    </location>
</feature>
<evidence type="ECO:0000256" key="3">
    <source>
        <dbReference type="ARBA" id="ARBA00022544"/>
    </source>
</evidence>
<comment type="caution">
    <text evidence="10">The sequence shown here is derived from an EMBL/GenBank/DDBJ whole genome shotgun (WGS) entry which is preliminary data.</text>
</comment>
<comment type="subcellular location">
    <subcellularLocation>
        <location evidence="1">Membrane</location>
        <topology evidence="1">Lipid-anchor</topology>
    </subcellularLocation>
</comment>
<sequence>MKLNYYNIRLLLGLLLFLMILPLTGCWSSKEIEDLGLIVGTALDIENDGDSWEEQDGEYSNRDLITITNQFVTSETIGTGAKEGSTQQKAYKNVSETGDAILPTLRNMILKIDKRAFAEHSKVLVIGEDLASTVNMQQLLDFFLRELEIRPSSTILIAKNRASDTLESKETVEIPAIQLVEIIKGYERTTKILPPMTFAKLDGKLHSGSSFLLQNVVSEKGEVKFAGAAVIEGKTKKLIGVLNNKELEGITWITGKGKGGLVKSLDEETDQPIIYEVLSMKSKIIPHVDGNNISFDVNIESEGRIAEHWVLSEKPFNNEFLKRAEKVSEKEVEHLVKNTLDKIQKEYQVDVSGFGNRLRIEYPKVWKRVKKDWDQIFSEVPIKCKVKLTIKDYGTSGY</sequence>
<dbReference type="InterPro" id="IPR008844">
    <property type="entry name" value="Spore_GerAC-like"/>
</dbReference>
<reference evidence="10 11" key="1">
    <citation type="submission" date="2024-06" db="EMBL/GenBank/DDBJ databases">
        <title>Sorghum-associated microbial communities from plants grown in Nebraska, USA.</title>
        <authorList>
            <person name="Schachtman D."/>
        </authorList>
    </citation>
    <scope>NUCLEOTIDE SEQUENCE [LARGE SCALE GENOMIC DNA]</scope>
    <source>
        <strain evidence="10 11">736</strain>
    </source>
</reference>
<accession>A0ABV2PHD4</accession>
<evidence type="ECO:0000256" key="1">
    <source>
        <dbReference type="ARBA" id="ARBA00004635"/>
    </source>
</evidence>
<dbReference type="Proteomes" id="UP001549363">
    <property type="component" value="Unassembled WGS sequence"/>
</dbReference>
<dbReference type="Gene3D" id="3.30.300.210">
    <property type="entry name" value="Nutrient germinant receptor protein C, domain 3"/>
    <property type="match status" value="1"/>
</dbReference>
<dbReference type="NCBIfam" id="TIGR02887">
    <property type="entry name" value="spore_ger_x_C"/>
    <property type="match status" value="1"/>
</dbReference>
<keyword evidence="6" id="KW-0564">Palmitate</keyword>
<keyword evidence="7" id="KW-0449">Lipoprotein</keyword>
<dbReference type="RefSeq" id="WP_354471426.1">
    <property type="nucleotide sequence ID" value="NZ_JBEPSB010000005.1"/>
</dbReference>
<feature type="domain" description="Spore germination GerAC-like C-terminal" evidence="8">
    <location>
        <begin position="227"/>
        <end position="394"/>
    </location>
</feature>
<keyword evidence="5" id="KW-0472">Membrane</keyword>
<dbReference type="Pfam" id="PF05504">
    <property type="entry name" value="Spore_GerAC"/>
    <property type="match status" value="1"/>
</dbReference>
<name>A0ABV2PHD4_9BACI</name>
<proteinExistence type="inferred from homology"/>
<comment type="similarity">
    <text evidence="2">Belongs to the GerABKC lipoprotein family.</text>
</comment>
<dbReference type="PANTHER" id="PTHR35789">
    <property type="entry name" value="SPORE GERMINATION PROTEIN B3"/>
    <property type="match status" value="1"/>
</dbReference>
<dbReference type="InterPro" id="IPR046953">
    <property type="entry name" value="Spore_GerAC-like_C"/>
</dbReference>
<dbReference type="Pfam" id="PF25198">
    <property type="entry name" value="Spore_GerAC_N"/>
    <property type="match status" value="1"/>
</dbReference>
<organism evidence="10 11">
    <name type="scientific">Lysinibacillus parviboronicapiens</name>
    <dbReference type="NCBI Taxonomy" id="436516"/>
    <lineage>
        <taxon>Bacteria</taxon>
        <taxon>Bacillati</taxon>
        <taxon>Bacillota</taxon>
        <taxon>Bacilli</taxon>
        <taxon>Bacillales</taxon>
        <taxon>Bacillaceae</taxon>
        <taxon>Lysinibacillus</taxon>
    </lineage>
</organism>
<dbReference type="InterPro" id="IPR057336">
    <property type="entry name" value="GerAC_N"/>
</dbReference>
<evidence type="ECO:0000259" key="9">
    <source>
        <dbReference type="Pfam" id="PF25198"/>
    </source>
</evidence>
<evidence type="ECO:0000313" key="10">
    <source>
        <dbReference type="EMBL" id="MET4560367.1"/>
    </source>
</evidence>
<evidence type="ECO:0000313" key="11">
    <source>
        <dbReference type="Proteomes" id="UP001549363"/>
    </source>
</evidence>
<keyword evidence="4" id="KW-0732">Signal</keyword>
<keyword evidence="3" id="KW-0309">Germination</keyword>
<evidence type="ECO:0000256" key="2">
    <source>
        <dbReference type="ARBA" id="ARBA00007886"/>
    </source>
</evidence>